<sequence length="324" mass="33864">MKKAFVAAAVACTIAAIGPTHAADPYPTRPITVVVPFAGGSASDVLARVVLDRMGNTIGQRFVVDNRPGAGGNIGSQMVANATPDGYTLLYAGSGPIAVNKTLTPNLGYDPETDFAPVTLSVVLPNVIVVNPKIPANTLAELVTYAKAHPKELYYGSVGIGSSQHLGGVSFEQVTGVQIVHVPYRAASQMSTDLISGETQLGFQLLPNVLAGIRGGQIKALAVTGDKRLPALPDVPTVAESGIENYRAGSWFALLAPKGTPPEIVARLQKEHDAAMADPELRARYVELGAEPVALAPAEAAKFISNEIATWREIIRKGGITIGQ</sequence>
<keyword evidence="2" id="KW-0732">Signal</keyword>
<dbReference type="EMBL" id="NPEX01000214">
    <property type="protein sequence ID" value="RAI40857.1"/>
    <property type="molecule type" value="Genomic_DNA"/>
</dbReference>
<keyword evidence="4" id="KW-1185">Reference proteome</keyword>
<dbReference type="PIRSF" id="PIRSF017082">
    <property type="entry name" value="YflP"/>
    <property type="match status" value="1"/>
</dbReference>
<dbReference type="RefSeq" id="WP_111421330.1">
    <property type="nucleotide sequence ID" value="NZ_NPEX01000214.1"/>
</dbReference>
<reference evidence="3 4" key="1">
    <citation type="submission" date="2017-07" db="EMBL/GenBank/DDBJ databases">
        <title>Draft Genome Sequences of Select Purple Nonsulfur Bacteria.</title>
        <authorList>
            <person name="Lasarre B."/>
            <person name="Mckinlay J.B."/>
        </authorList>
    </citation>
    <scope>NUCLEOTIDE SEQUENCE [LARGE SCALE GENOMIC DNA]</scope>
    <source>
        <strain evidence="3 4">DSM 5909</strain>
    </source>
</reference>
<dbReference type="PANTHER" id="PTHR42928">
    <property type="entry name" value="TRICARBOXYLATE-BINDING PROTEIN"/>
    <property type="match status" value="1"/>
</dbReference>
<evidence type="ECO:0000313" key="3">
    <source>
        <dbReference type="EMBL" id="RAI40857.1"/>
    </source>
</evidence>
<dbReference type="PANTHER" id="PTHR42928:SF5">
    <property type="entry name" value="BLR1237 PROTEIN"/>
    <property type="match status" value="1"/>
</dbReference>
<evidence type="ECO:0000256" key="2">
    <source>
        <dbReference type="SAM" id="SignalP"/>
    </source>
</evidence>
<dbReference type="SUPFAM" id="SSF53850">
    <property type="entry name" value="Periplasmic binding protein-like II"/>
    <property type="match status" value="1"/>
</dbReference>
<proteinExistence type="inferred from homology"/>
<dbReference type="Proteomes" id="UP000249130">
    <property type="component" value="Unassembled WGS sequence"/>
</dbReference>
<accession>A0A327KRF9</accession>
<dbReference type="CDD" id="cd13578">
    <property type="entry name" value="PBP2_Bug27"/>
    <property type="match status" value="1"/>
</dbReference>
<dbReference type="Gene3D" id="3.40.190.10">
    <property type="entry name" value="Periplasmic binding protein-like II"/>
    <property type="match status" value="1"/>
</dbReference>
<evidence type="ECO:0000313" key="4">
    <source>
        <dbReference type="Proteomes" id="UP000249130"/>
    </source>
</evidence>
<comment type="caution">
    <text evidence="3">The sequence shown here is derived from an EMBL/GenBank/DDBJ whole genome shotgun (WGS) entry which is preliminary data.</text>
</comment>
<feature type="signal peptide" evidence="2">
    <location>
        <begin position="1"/>
        <end position="22"/>
    </location>
</feature>
<protein>
    <recommendedName>
        <fullName evidence="5">ABC transporter substrate-binding protein</fullName>
    </recommendedName>
</protein>
<name>A0A327KRF9_9BRAD</name>
<gene>
    <name evidence="3" type="ORF">CH341_22890</name>
</gene>
<evidence type="ECO:0008006" key="5">
    <source>
        <dbReference type="Google" id="ProtNLM"/>
    </source>
</evidence>
<dbReference type="InterPro" id="IPR005064">
    <property type="entry name" value="BUG"/>
</dbReference>
<feature type="chain" id="PRO_5016304493" description="ABC transporter substrate-binding protein" evidence="2">
    <location>
        <begin position="23"/>
        <end position="324"/>
    </location>
</feature>
<dbReference type="OrthoDB" id="7375033at2"/>
<dbReference type="AlphaFoldDB" id="A0A327KRF9"/>
<dbReference type="InterPro" id="IPR042100">
    <property type="entry name" value="Bug_dom1"/>
</dbReference>
<dbReference type="Pfam" id="PF03401">
    <property type="entry name" value="TctC"/>
    <property type="match status" value="1"/>
</dbReference>
<organism evidence="3 4">
    <name type="scientific">Rhodoplanes roseus</name>
    <dbReference type="NCBI Taxonomy" id="29409"/>
    <lineage>
        <taxon>Bacteria</taxon>
        <taxon>Pseudomonadati</taxon>
        <taxon>Pseudomonadota</taxon>
        <taxon>Alphaproteobacteria</taxon>
        <taxon>Hyphomicrobiales</taxon>
        <taxon>Nitrobacteraceae</taxon>
        <taxon>Rhodoplanes</taxon>
    </lineage>
</organism>
<comment type="similarity">
    <text evidence="1">Belongs to the UPF0065 (bug) family.</text>
</comment>
<evidence type="ECO:0000256" key="1">
    <source>
        <dbReference type="ARBA" id="ARBA00006987"/>
    </source>
</evidence>
<dbReference type="Gene3D" id="3.40.190.150">
    <property type="entry name" value="Bordetella uptake gene, domain 1"/>
    <property type="match status" value="1"/>
</dbReference>